<dbReference type="Proteomes" id="UP000590740">
    <property type="component" value="Unassembled WGS sequence"/>
</dbReference>
<dbReference type="AlphaFoldDB" id="A0A7W7YA90"/>
<keyword evidence="2" id="KW-1185">Reference proteome</keyword>
<accession>A0A7W7YA90</accession>
<protein>
    <recommendedName>
        <fullName evidence="3">Phytase-like domain-containing protein</fullName>
    </recommendedName>
</protein>
<evidence type="ECO:0000313" key="2">
    <source>
        <dbReference type="Proteomes" id="UP000590740"/>
    </source>
</evidence>
<reference evidence="1 2" key="1">
    <citation type="submission" date="2020-08" db="EMBL/GenBank/DDBJ databases">
        <title>Genomic Encyclopedia of Type Strains, Phase IV (KMG-IV): sequencing the most valuable type-strain genomes for metagenomic binning, comparative biology and taxonomic classification.</title>
        <authorList>
            <person name="Goeker M."/>
        </authorList>
    </citation>
    <scope>NUCLEOTIDE SEQUENCE [LARGE SCALE GENOMIC DNA]</scope>
    <source>
        <strain evidence="1 2">DSM 12252</strain>
    </source>
</reference>
<dbReference type="EMBL" id="JACHIG010000004">
    <property type="protein sequence ID" value="MBB5032501.1"/>
    <property type="molecule type" value="Genomic_DNA"/>
</dbReference>
<evidence type="ECO:0000313" key="1">
    <source>
        <dbReference type="EMBL" id="MBB5032501.1"/>
    </source>
</evidence>
<comment type="caution">
    <text evidence="1">The sequence shown here is derived from an EMBL/GenBank/DDBJ whole genome shotgun (WGS) entry which is preliminary data.</text>
</comment>
<evidence type="ECO:0008006" key="3">
    <source>
        <dbReference type="Google" id="ProtNLM"/>
    </source>
</evidence>
<proteinExistence type="predicted"/>
<dbReference type="RefSeq" id="WP_184339431.1">
    <property type="nucleotide sequence ID" value="NZ_JACHIG010000004.1"/>
</dbReference>
<sequence length="327" mass="34676">MSSLPAAANEGFFSKDGQTVTLGLGERGISGLLQVEIATGKVTQAPLPAELKDESIDSVACGSEGEALFLAKNGVWVWTPGAAIPVKHVCPTAPAMNAMELFVSTVPGTPFTDCLFVSGNETADAGSLGSFYGRRPGAKNAFQSVFCRRVSDVTGGIFSTDGRLFFISRGDVWEGGFQPNEDNGMDRLGTLVGARIAPLAALYTDEASGGSLWAEHVAPAGGWLYVQMRGRHMATVLRLPLPAKPLYTPASQDTPGTKDQLSVMSHALARTEVIAEDMEFASGFCATEVDGKPRIFYVSDMEGEKGLAMMLWEGAGKPRVIGHLPRE</sequence>
<gene>
    <name evidence="1" type="ORF">HNQ65_002083</name>
</gene>
<organism evidence="1 2">
    <name type="scientific">Prosthecobacter vanneervenii</name>
    <dbReference type="NCBI Taxonomy" id="48466"/>
    <lineage>
        <taxon>Bacteria</taxon>
        <taxon>Pseudomonadati</taxon>
        <taxon>Verrucomicrobiota</taxon>
        <taxon>Verrucomicrobiia</taxon>
        <taxon>Verrucomicrobiales</taxon>
        <taxon>Verrucomicrobiaceae</taxon>
        <taxon>Prosthecobacter</taxon>
    </lineage>
</organism>
<name>A0A7W7YA90_9BACT</name>